<reference evidence="8 9" key="1">
    <citation type="submission" date="2023-02" db="EMBL/GenBank/DDBJ databases">
        <title>Genome sequence of Shewanella metallivivens ER-Te-42B-Light, sp. nov., enriched from sulfide tube worms (Riftia pachyptila) isolated from Explorer Ridge in the Pacific Ocean.</title>
        <authorList>
            <person name="Maltman C."/>
            <person name="Kuzyk S.B."/>
            <person name="Kyndt J.A."/>
            <person name="Yurkov V."/>
        </authorList>
    </citation>
    <scope>NUCLEOTIDE SEQUENCE [LARGE SCALE GENOMIC DNA]</scope>
    <source>
        <strain evidence="8 9">ER-Te-42B-Light</strain>
    </source>
</reference>
<evidence type="ECO:0000313" key="8">
    <source>
        <dbReference type="EMBL" id="MDD8061189.1"/>
    </source>
</evidence>
<feature type="transmembrane region" description="Helical" evidence="7">
    <location>
        <begin position="341"/>
        <end position="359"/>
    </location>
</feature>
<dbReference type="RefSeq" id="WP_238106224.1">
    <property type="nucleotide sequence ID" value="NZ_JAQQPZ010000015.1"/>
</dbReference>
<organism evidence="8 9">
    <name type="scientific">Shewanella metallivivens</name>
    <dbReference type="NCBI Taxonomy" id="2872342"/>
    <lineage>
        <taxon>Bacteria</taxon>
        <taxon>Pseudomonadati</taxon>
        <taxon>Pseudomonadota</taxon>
        <taxon>Gammaproteobacteria</taxon>
        <taxon>Alteromonadales</taxon>
        <taxon>Shewanellaceae</taxon>
        <taxon>Shewanella</taxon>
    </lineage>
</organism>
<gene>
    <name evidence="8" type="primary">chrA</name>
    <name evidence="8" type="ORF">PQR79_19155</name>
</gene>
<evidence type="ECO:0000256" key="1">
    <source>
        <dbReference type="ARBA" id="ARBA00004651"/>
    </source>
</evidence>
<sequence length="385" mass="41155">MWQIFSRFLALGLISFGGPAAHIGYFRKAFVDDLQWLDAKQYASFVALSQFMPGPGSSQVGFAIGYHKGGVLGGLAAFLGFTLPSFLLLFLFAVTSAQWLDMTAVQGIIHGLKLLAVVVVADATLTMFHQFCQRKTAKVLMAVTAVVIVIIPSMLTQIAVLIVAAIAGVILLTRGENMTPEAPQISLDYRWLALFILGLVISLYFIGHDDSLGQVFAQFYQVGSLVFGGGHVVLPLLEASVGDYITPDRFLTGYALAQAIPGPMFTLATFLGADLWLESPIMGAIVATLAIFLPGFLLMLVGLKSWHTISQRPHIAGALAGVNAAVVGLLLAALYQPVFTSAVIMPLDMALVIIGFSVLKIFKPSIVWLVVGFAVIGAVLTLLLQ</sequence>
<keyword evidence="6 7" id="KW-0472">Membrane</keyword>
<evidence type="ECO:0000256" key="2">
    <source>
        <dbReference type="ARBA" id="ARBA00005262"/>
    </source>
</evidence>
<dbReference type="EMBL" id="JAQQPZ010000015">
    <property type="protein sequence ID" value="MDD8061189.1"/>
    <property type="molecule type" value="Genomic_DNA"/>
</dbReference>
<dbReference type="PANTHER" id="PTHR33567">
    <property type="entry name" value="CHROMATE ION TRANSPORTER (EUROFUNG)"/>
    <property type="match status" value="1"/>
</dbReference>
<feature type="transmembrane region" description="Helical" evidence="7">
    <location>
        <begin position="140"/>
        <end position="171"/>
    </location>
</feature>
<comment type="similarity">
    <text evidence="2">Belongs to the chromate ion transporter (CHR) (TC 2.A.51) family.</text>
</comment>
<dbReference type="Pfam" id="PF02417">
    <property type="entry name" value="Chromate_transp"/>
    <property type="match status" value="2"/>
</dbReference>
<evidence type="ECO:0000256" key="7">
    <source>
        <dbReference type="SAM" id="Phobius"/>
    </source>
</evidence>
<comment type="subcellular location">
    <subcellularLocation>
        <location evidence="1">Cell membrane</location>
        <topology evidence="1">Multi-pass membrane protein</topology>
    </subcellularLocation>
</comment>
<feature type="transmembrane region" description="Helical" evidence="7">
    <location>
        <begin position="366"/>
        <end position="384"/>
    </location>
</feature>
<dbReference type="PANTHER" id="PTHR33567:SF3">
    <property type="entry name" value="CHROMATE ION TRANSPORTER (EUROFUNG)"/>
    <property type="match status" value="1"/>
</dbReference>
<keyword evidence="4 7" id="KW-0812">Transmembrane</keyword>
<evidence type="ECO:0000256" key="4">
    <source>
        <dbReference type="ARBA" id="ARBA00022692"/>
    </source>
</evidence>
<feature type="transmembrane region" description="Helical" evidence="7">
    <location>
        <begin position="219"/>
        <end position="237"/>
    </location>
</feature>
<evidence type="ECO:0000256" key="5">
    <source>
        <dbReference type="ARBA" id="ARBA00022989"/>
    </source>
</evidence>
<comment type="caution">
    <text evidence="8">The sequence shown here is derived from an EMBL/GenBank/DDBJ whole genome shotgun (WGS) entry which is preliminary data.</text>
</comment>
<proteinExistence type="inferred from homology"/>
<keyword evidence="3" id="KW-1003">Cell membrane</keyword>
<evidence type="ECO:0000256" key="3">
    <source>
        <dbReference type="ARBA" id="ARBA00022475"/>
    </source>
</evidence>
<feature type="transmembrane region" description="Helical" evidence="7">
    <location>
        <begin position="107"/>
        <end position="128"/>
    </location>
</feature>
<feature type="transmembrane region" description="Helical" evidence="7">
    <location>
        <begin position="281"/>
        <end position="303"/>
    </location>
</feature>
<evidence type="ECO:0000313" key="9">
    <source>
        <dbReference type="Proteomes" id="UP001213691"/>
    </source>
</evidence>
<protein>
    <submittedName>
        <fullName evidence="8">Chromate efflux transporter</fullName>
    </submittedName>
</protein>
<feature type="transmembrane region" description="Helical" evidence="7">
    <location>
        <begin position="191"/>
        <end position="207"/>
    </location>
</feature>
<dbReference type="Proteomes" id="UP001213691">
    <property type="component" value="Unassembled WGS sequence"/>
</dbReference>
<accession>A0ABT5TRP9</accession>
<evidence type="ECO:0000256" key="6">
    <source>
        <dbReference type="ARBA" id="ARBA00023136"/>
    </source>
</evidence>
<feature type="transmembrane region" description="Helical" evidence="7">
    <location>
        <begin position="71"/>
        <end position="95"/>
    </location>
</feature>
<keyword evidence="9" id="KW-1185">Reference proteome</keyword>
<feature type="transmembrane region" description="Helical" evidence="7">
    <location>
        <begin position="315"/>
        <end position="335"/>
    </location>
</feature>
<name>A0ABT5TRP9_9GAMM</name>
<dbReference type="InterPro" id="IPR003370">
    <property type="entry name" value="Chromate_transpt"/>
</dbReference>
<keyword evidence="5 7" id="KW-1133">Transmembrane helix</keyword>
<dbReference type="NCBIfam" id="TIGR00937">
    <property type="entry name" value="2A51"/>
    <property type="match status" value="1"/>
</dbReference>
<dbReference type="InterPro" id="IPR014047">
    <property type="entry name" value="Chr_Tranpt_l_chain"/>
</dbReference>
<dbReference type="PIRSF" id="PIRSF004810">
    <property type="entry name" value="ChrA"/>
    <property type="match status" value="1"/>
</dbReference>